<evidence type="ECO:0000256" key="4">
    <source>
        <dbReference type="RuleBase" id="RU361187"/>
    </source>
</evidence>
<protein>
    <recommendedName>
        <fullName evidence="7">Glycosyl hydrolase family 43</fullName>
    </recommendedName>
</protein>
<evidence type="ECO:0008006" key="7">
    <source>
        <dbReference type="Google" id="ProtNLM"/>
    </source>
</evidence>
<dbReference type="Pfam" id="PF04616">
    <property type="entry name" value="Glyco_hydro_43"/>
    <property type="match status" value="1"/>
</dbReference>
<keyword evidence="6" id="KW-1185">Reference proteome</keyword>
<dbReference type="InterPro" id="IPR023296">
    <property type="entry name" value="Glyco_hydro_beta-prop_sf"/>
</dbReference>
<dbReference type="Gene3D" id="2.60.120.260">
    <property type="entry name" value="Galactose-binding domain-like"/>
    <property type="match status" value="1"/>
</dbReference>
<dbReference type="PANTHER" id="PTHR22925">
    <property type="entry name" value="GLYCOSYL HYDROLASE 43 FAMILY MEMBER"/>
    <property type="match status" value="1"/>
</dbReference>
<keyword evidence="2 4" id="KW-0378">Hydrolase</keyword>
<dbReference type="CAZy" id="GH43">
    <property type="family name" value="Glycoside Hydrolase Family 43"/>
</dbReference>
<comment type="similarity">
    <text evidence="1 4">Belongs to the glycosyl hydrolase 43 family.</text>
</comment>
<reference evidence="5 6" key="1">
    <citation type="journal article" date="2009" name="Stand. Genomic Sci.">
        <title>Complete genome sequence of Sanguibacter keddieii type strain (ST-74).</title>
        <authorList>
            <person name="Ivanova N."/>
            <person name="Sikorski J."/>
            <person name="Sims D."/>
            <person name="Brettin T."/>
            <person name="Detter J.C."/>
            <person name="Han C."/>
            <person name="Lapidus A."/>
            <person name="Copeland A."/>
            <person name="Glavina Del Rio T."/>
            <person name="Nolan M."/>
            <person name="Chen F."/>
            <person name="Lucas S."/>
            <person name="Tice H."/>
            <person name="Cheng J.F."/>
            <person name="Bruce D."/>
            <person name="Goodwin L."/>
            <person name="Pitluck S."/>
            <person name="Pati A."/>
            <person name="Mavromatis K."/>
            <person name="Chen A."/>
            <person name="Palaniappan K."/>
            <person name="D'haeseleer P."/>
            <person name="Chain P."/>
            <person name="Bristow J."/>
            <person name="Eisen J.A."/>
            <person name="Markowitz V."/>
            <person name="Hugenholtz P."/>
            <person name="Goker M."/>
            <person name="Pukall R."/>
            <person name="Klenk H.P."/>
            <person name="Kyrpides N.C."/>
        </authorList>
    </citation>
    <scope>NUCLEOTIDE SEQUENCE [LARGE SCALE GENOMIC DNA]</scope>
    <source>
        <strain evidence="6">ATCC 51767 / DSM 10542 / NCFB 3025 / ST-74</strain>
    </source>
</reference>
<dbReference type="GO" id="GO:0005975">
    <property type="term" value="P:carbohydrate metabolic process"/>
    <property type="evidence" value="ECO:0007669"/>
    <property type="project" value="InterPro"/>
</dbReference>
<dbReference type="InterPro" id="IPR006710">
    <property type="entry name" value="Glyco_hydro_43"/>
</dbReference>
<name>D1BET5_SANKS</name>
<dbReference type="Proteomes" id="UP000000322">
    <property type="component" value="Chromosome"/>
</dbReference>
<dbReference type="PANTHER" id="PTHR22925:SF3">
    <property type="entry name" value="GLYCOSYL HYDROLASE FAMILY PROTEIN 43"/>
    <property type="match status" value="1"/>
</dbReference>
<dbReference type="HOGENOM" id="CLU_016116_0_1_11"/>
<dbReference type="Gene3D" id="2.115.10.20">
    <property type="entry name" value="Glycosyl hydrolase domain, family 43"/>
    <property type="match status" value="1"/>
</dbReference>
<dbReference type="KEGG" id="ske:Sked_34830"/>
<proteinExistence type="inferred from homology"/>
<dbReference type="AlphaFoldDB" id="D1BET5"/>
<organism evidence="5 6">
    <name type="scientific">Sanguibacter keddieii (strain ATCC 51767 / DSM 10542 / NCFB 3025 / ST-74)</name>
    <dbReference type="NCBI Taxonomy" id="446469"/>
    <lineage>
        <taxon>Bacteria</taxon>
        <taxon>Bacillati</taxon>
        <taxon>Actinomycetota</taxon>
        <taxon>Actinomycetes</taxon>
        <taxon>Micrococcales</taxon>
        <taxon>Sanguibacteraceae</taxon>
        <taxon>Sanguibacter</taxon>
    </lineage>
</organism>
<dbReference type="GO" id="GO:0004553">
    <property type="term" value="F:hydrolase activity, hydrolyzing O-glycosyl compounds"/>
    <property type="evidence" value="ECO:0007669"/>
    <property type="project" value="InterPro"/>
</dbReference>
<evidence type="ECO:0000313" key="6">
    <source>
        <dbReference type="Proteomes" id="UP000000322"/>
    </source>
</evidence>
<evidence type="ECO:0000313" key="5">
    <source>
        <dbReference type="EMBL" id="ACZ23371.1"/>
    </source>
</evidence>
<dbReference type="eggNOG" id="COG3452">
    <property type="taxonomic scope" value="Bacteria"/>
</dbReference>
<keyword evidence="3 4" id="KW-0326">Glycosidase</keyword>
<dbReference type="STRING" id="446469.Sked_34830"/>
<dbReference type="SUPFAM" id="SSF75005">
    <property type="entry name" value="Arabinanase/levansucrase/invertase"/>
    <property type="match status" value="1"/>
</dbReference>
<accession>D1BET5</accession>
<evidence type="ECO:0000256" key="1">
    <source>
        <dbReference type="ARBA" id="ARBA00009865"/>
    </source>
</evidence>
<gene>
    <name evidence="5" type="ordered locus">Sked_34830</name>
</gene>
<evidence type="ECO:0000256" key="2">
    <source>
        <dbReference type="ARBA" id="ARBA00022801"/>
    </source>
</evidence>
<evidence type="ECO:0000256" key="3">
    <source>
        <dbReference type="ARBA" id="ARBA00023295"/>
    </source>
</evidence>
<dbReference type="CDD" id="cd18821">
    <property type="entry name" value="GH43_Pc3Gal43A-like"/>
    <property type="match status" value="1"/>
</dbReference>
<dbReference type="RefSeq" id="WP_012868439.1">
    <property type="nucleotide sequence ID" value="NC_013521.1"/>
</dbReference>
<dbReference type="OrthoDB" id="231241at2"/>
<dbReference type="EMBL" id="CP001819">
    <property type="protein sequence ID" value="ACZ23371.1"/>
    <property type="molecule type" value="Genomic_DNA"/>
</dbReference>
<sequence length="422" mass="45787">MALVLNGVPWFDDRGEVVNAHGACLVDDGGRYYLFGEHKTDDENRFDGVGCWSSTDLATWTFERVVLPVQPDGPLGPGRIGERPKVLRSPTTGAFVMLLHSDDLGYTDPVVGVATCDTVAGEYRWHGPLLFEGEPVRRWDLGTFQDDDGTAYLLVHEGDVYRLSDDCLVAEEKVASQVAPGGESPAMWQVDGTYHLLFSGKTSWERNDNYVLSAPSVRGPWRHAGTLAAPGTLTHDSQCSFVARVRRGDEVVPVYMGDRWSFPHQASAATQVWLPLLVEDGRARLGEYWPAWDPETGERVDLPGVVAGDRFVSDDPATRFEVEVDLPAGGGRLAVLGTSDSASGYARVDLVGEDGEARSHLVDLYSKVTADGPVYVSPALPAGRWTVRVAPTGEVPAWWKKDGTRFGSSGAKVTVEGVAVLT</sequence>